<feature type="domain" description="Response regulatory" evidence="3">
    <location>
        <begin position="147"/>
        <end position="264"/>
    </location>
</feature>
<accession>A0A0S2TE04</accession>
<dbReference type="GO" id="GO:0000160">
    <property type="term" value="P:phosphorelay signal transduction system"/>
    <property type="evidence" value="ECO:0007669"/>
    <property type="project" value="UniProtKB-KW"/>
</dbReference>
<protein>
    <submittedName>
        <fullName evidence="4">Two-component system response regulator</fullName>
    </submittedName>
</protein>
<dbReference type="InterPro" id="IPR011006">
    <property type="entry name" value="CheY-like_superfamily"/>
</dbReference>
<dbReference type="PANTHER" id="PTHR44591">
    <property type="entry name" value="STRESS RESPONSE REGULATOR PROTEIN 1"/>
    <property type="match status" value="1"/>
</dbReference>
<gene>
    <name evidence="4" type="ORF">Tel_09510</name>
</gene>
<evidence type="ECO:0000313" key="5">
    <source>
        <dbReference type="Proteomes" id="UP000055136"/>
    </source>
</evidence>
<keyword evidence="5" id="KW-1185">Reference proteome</keyword>
<evidence type="ECO:0000256" key="1">
    <source>
        <dbReference type="ARBA" id="ARBA00022553"/>
    </source>
</evidence>
<dbReference type="STRING" id="1748243.Tel_09510"/>
<feature type="modified residue" description="4-aspartylphosphate" evidence="2">
    <location>
        <position position="197"/>
    </location>
</feature>
<dbReference type="InterPro" id="IPR050595">
    <property type="entry name" value="Bact_response_regulator"/>
</dbReference>
<feature type="domain" description="Response regulatory" evidence="3">
    <location>
        <begin position="11"/>
        <end position="128"/>
    </location>
</feature>
<dbReference type="Pfam" id="PF00072">
    <property type="entry name" value="Response_reg"/>
    <property type="match status" value="2"/>
</dbReference>
<evidence type="ECO:0000313" key="4">
    <source>
        <dbReference type="EMBL" id="ALP53370.1"/>
    </source>
</evidence>
<sequence>MSGNFKLSDLAISVVEPSSTQWRVISGQLNQVGITRLEHFKQAGTALTDMRAFKPDLVISAMHMPDMTGADLVQAMRNDDELEAIPFMLISSEDSDYHLEPIRQAGVIAILPKPFQAQDLTRALYSTLEFIEPDQSLLAEIDLDELSVLVVDDSTTARKHICRVLNNLGIDEITQAANGKDAVEIMGRQLFDLIVTDYNMPEMDGKQLTQYIRQHSHQRSIPVLMVTSEANHSHLAGVKQSGVSALCDKPFEPQEVKSLIRKILAAETEL</sequence>
<organism evidence="4 5">
    <name type="scientific">Candidatus Tenderia electrophaga</name>
    <dbReference type="NCBI Taxonomy" id="1748243"/>
    <lineage>
        <taxon>Bacteria</taxon>
        <taxon>Pseudomonadati</taxon>
        <taxon>Pseudomonadota</taxon>
        <taxon>Gammaproteobacteria</taxon>
        <taxon>Candidatus Tenderiales</taxon>
        <taxon>Candidatus Tenderiaceae</taxon>
        <taxon>Candidatus Tenderia</taxon>
    </lineage>
</organism>
<dbReference type="Gene3D" id="3.40.50.2300">
    <property type="match status" value="2"/>
</dbReference>
<evidence type="ECO:0000256" key="2">
    <source>
        <dbReference type="PROSITE-ProRule" id="PRU00169"/>
    </source>
</evidence>
<keyword evidence="1 2" id="KW-0597">Phosphoprotein</keyword>
<dbReference type="PANTHER" id="PTHR44591:SF3">
    <property type="entry name" value="RESPONSE REGULATORY DOMAIN-CONTAINING PROTEIN"/>
    <property type="match status" value="1"/>
</dbReference>
<reference evidence="4" key="1">
    <citation type="submission" date="2015-10" db="EMBL/GenBank/DDBJ databases">
        <title>Description of Candidatus Tenderia electrophaga gen. nov, sp. nov., an Uncultivated Electroautotroph from a Biocathode Enrichment.</title>
        <authorList>
            <person name="Eddie B.J."/>
            <person name="Malanoski A.P."/>
            <person name="Wang Z."/>
            <person name="Hall R.J."/>
            <person name="Oh S.D."/>
            <person name="Heiner C."/>
            <person name="Lin B."/>
            <person name="Strycharz-Glaven S.M."/>
        </authorList>
    </citation>
    <scope>NUCLEOTIDE SEQUENCE [LARGE SCALE GENOMIC DNA]</scope>
    <source>
        <strain evidence="4">NRL1</strain>
    </source>
</reference>
<dbReference type="SMART" id="SM00448">
    <property type="entry name" value="REC"/>
    <property type="match status" value="2"/>
</dbReference>
<dbReference type="PROSITE" id="PS50110">
    <property type="entry name" value="RESPONSE_REGULATORY"/>
    <property type="match status" value="2"/>
</dbReference>
<proteinExistence type="predicted"/>
<dbReference type="InterPro" id="IPR001789">
    <property type="entry name" value="Sig_transdc_resp-reg_receiver"/>
</dbReference>
<dbReference type="KEGG" id="tee:Tel_09510"/>
<dbReference type="EMBL" id="CP013099">
    <property type="protein sequence ID" value="ALP53370.1"/>
    <property type="molecule type" value="Genomic_DNA"/>
</dbReference>
<dbReference type="Proteomes" id="UP000055136">
    <property type="component" value="Chromosome"/>
</dbReference>
<comment type="caution">
    <text evidence="2">Lacks conserved residue(s) required for the propagation of feature annotation.</text>
</comment>
<dbReference type="SUPFAM" id="SSF52172">
    <property type="entry name" value="CheY-like"/>
    <property type="match status" value="2"/>
</dbReference>
<dbReference type="AlphaFoldDB" id="A0A0S2TE04"/>
<evidence type="ECO:0000259" key="3">
    <source>
        <dbReference type="PROSITE" id="PS50110"/>
    </source>
</evidence>
<name>A0A0S2TE04_9GAMM</name>